<feature type="compositionally biased region" description="Low complexity" evidence="7">
    <location>
        <begin position="134"/>
        <end position="154"/>
    </location>
</feature>
<keyword evidence="12" id="KW-1185">Reference proteome</keyword>
<protein>
    <recommendedName>
        <fullName evidence="10">WSC domain-containing protein</fullName>
    </recommendedName>
</protein>
<dbReference type="EMBL" id="MU001637">
    <property type="protein sequence ID" value="KAF2482014.1"/>
    <property type="molecule type" value="Genomic_DNA"/>
</dbReference>
<evidence type="ECO:0000256" key="3">
    <source>
        <dbReference type="ARBA" id="ARBA00022729"/>
    </source>
</evidence>
<sequence>MPSTFRHNTASTALILLGLALSARGVEALSAITPEGCYSASAPLQNQGSYLYQTTGYCQPLCVNQSLPVMALTGGDTCYCGSELPTATAKVDSSNCNSACVGYPSDTCGGLGFYQVYLTGLEDTVPTYSGSGSGSSSSGSGSSSSGSSSSSPSSTHSPSVVTKVSPQTTVVITHEASSTPTQTVHSNSSHGTSTAGIAAGVVVALVVVGAIIAGVFFYLRHRKRKAAEEEYKRAQVAEIMRGGERKPPTTGYSSTSDSRLEPASFNGRRNSIGSIADNEDYSRKILRVANPDRSSIFPPDRASIFPPNRAYHP</sequence>
<dbReference type="RefSeq" id="XP_033588584.1">
    <property type="nucleotide sequence ID" value="XM_033735555.1"/>
</dbReference>
<evidence type="ECO:0000256" key="4">
    <source>
        <dbReference type="ARBA" id="ARBA00022989"/>
    </source>
</evidence>
<feature type="chain" id="PRO_5025363884" description="WSC domain-containing protein" evidence="9">
    <location>
        <begin position="29"/>
        <end position="313"/>
    </location>
</feature>
<keyword evidence="2 8" id="KW-0812">Transmembrane</keyword>
<feature type="compositionally biased region" description="Polar residues" evidence="7">
    <location>
        <begin position="155"/>
        <end position="164"/>
    </location>
</feature>
<dbReference type="PANTHER" id="PTHR24269:SF16">
    <property type="entry name" value="PROTEIN SLG1"/>
    <property type="match status" value="1"/>
</dbReference>
<feature type="region of interest" description="Disordered" evidence="7">
    <location>
        <begin position="292"/>
        <end position="313"/>
    </location>
</feature>
<organism evidence="11 12">
    <name type="scientific">Neohortaea acidophila</name>
    <dbReference type="NCBI Taxonomy" id="245834"/>
    <lineage>
        <taxon>Eukaryota</taxon>
        <taxon>Fungi</taxon>
        <taxon>Dikarya</taxon>
        <taxon>Ascomycota</taxon>
        <taxon>Pezizomycotina</taxon>
        <taxon>Dothideomycetes</taxon>
        <taxon>Dothideomycetidae</taxon>
        <taxon>Mycosphaerellales</taxon>
        <taxon>Teratosphaeriaceae</taxon>
        <taxon>Neohortaea</taxon>
    </lineage>
</organism>
<dbReference type="SMART" id="SM00321">
    <property type="entry name" value="WSC"/>
    <property type="match status" value="1"/>
</dbReference>
<evidence type="ECO:0000256" key="6">
    <source>
        <dbReference type="ARBA" id="ARBA00023180"/>
    </source>
</evidence>
<dbReference type="InterPro" id="IPR002889">
    <property type="entry name" value="WSC_carb-bd"/>
</dbReference>
<evidence type="ECO:0000259" key="10">
    <source>
        <dbReference type="PROSITE" id="PS51212"/>
    </source>
</evidence>
<dbReference type="InterPro" id="IPR051836">
    <property type="entry name" value="Kremen_rcpt"/>
</dbReference>
<evidence type="ECO:0000313" key="11">
    <source>
        <dbReference type="EMBL" id="KAF2482014.1"/>
    </source>
</evidence>
<feature type="signal peptide" evidence="9">
    <location>
        <begin position="1"/>
        <end position="28"/>
    </location>
</feature>
<feature type="region of interest" description="Disordered" evidence="7">
    <location>
        <begin position="240"/>
        <end position="276"/>
    </location>
</feature>
<gene>
    <name evidence="11" type="ORF">BDY17DRAFT_311613</name>
</gene>
<dbReference type="PANTHER" id="PTHR24269">
    <property type="entry name" value="KREMEN PROTEIN"/>
    <property type="match status" value="1"/>
</dbReference>
<evidence type="ECO:0000256" key="8">
    <source>
        <dbReference type="SAM" id="Phobius"/>
    </source>
</evidence>
<evidence type="ECO:0000256" key="1">
    <source>
        <dbReference type="ARBA" id="ARBA00004167"/>
    </source>
</evidence>
<keyword evidence="3 9" id="KW-0732">Signal</keyword>
<dbReference type="GeneID" id="54476557"/>
<keyword evidence="6" id="KW-0325">Glycoprotein</keyword>
<dbReference type="PROSITE" id="PS51212">
    <property type="entry name" value="WSC"/>
    <property type="match status" value="1"/>
</dbReference>
<evidence type="ECO:0000256" key="5">
    <source>
        <dbReference type="ARBA" id="ARBA00023136"/>
    </source>
</evidence>
<dbReference type="OrthoDB" id="2019572at2759"/>
<dbReference type="Proteomes" id="UP000799767">
    <property type="component" value="Unassembled WGS sequence"/>
</dbReference>
<name>A0A6A6PQV9_9PEZI</name>
<keyword evidence="4 8" id="KW-1133">Transmembrane helix</keyword>
<dbReference type="Pfam" id="PF01822">
    <property type="entry name" value="WSC"/>
    <property type="match status" value="1"/>
</dbReference>
<evidence type="ECO:0000313" key="12">
    <source>
        <dbReference type="Proteomes" id="UP000799767"/>
    </source>
</evidence>
<evidence type="ECO:0000256" key="2">
    <source>
        <dbReference type="ARBA" id="ARBA00022692"/>
    </source>
</evidence>
<accession>A0A6A6PQV9</accession>
<reference evidence="11" key="1">
    <citation type="journal article" date="2020" name="Stud. Mycol.">
        <title>101 Dothideomycetes genomes: a test case for predicting lifestyles and emergence of pathogens.</title>
        <authorList>
            <person name="Haridas S."/>
            <person name="Albert R."/>
            <person name="Binder M."/>
            <person name="Bloem J."/>
            <person name="Labutti K."/>
            <person name="Salamov A."/>
            <person name="Andreopoulos B."/>
            <person name="Baker S."/>
            <person name="Barry K."/>
            <person name="Bills G."/>
            <person name="Bluhm B."/>
            <person name="Cannon C."/>
            <person name="Castanera R."/>
            <person name="Culley D."/>
            <person name="Daum C."/>
            <person name="Ezra D."/>
            <person name="Gonzalez J."/>
            <person name="Henrissat B."/>
            <person name="Kuo A."/>
            <person name="Liang C."/>
            <person name="Lipzen A."/>
            <person name="Lutzoni F."/>
            <person name="Magnuson J."/>
            <person name="Mondo S."/>
            <person name="Nolan M."/>
            <person name="Ohm R."/>
            <person name="Pangilinan J."/>
            <person name="Park H.-J."/>
            <person name="Ramirez L."/>
            <person name="Alfaro M."/>
            <person name="Sun H."/>
            <person name="Tritt A."/>
            <person name="Yoshinaga Y."/>
            <person name="Zwiers L.-H."/>
            <person name="Turgeon B."/>
            <person name="Goodwin S."/>
            <person name="Spatafora J."/>
            <person name="Crous P."/>
            <person name="Grigoriev I."/>
        </authorList>
    </citation>
    <scope>NUCLEOTIDE SEQUENCE</scope>
    <source>
        <strain evidence="11">CBS 113389</strain>
    </source>
</reference>
<feature type="transmembrane region" description="Helical" evidence="8">
    <location>
        <begin position="195"/>
        <end position="219"/>
    </location>
</feature>
<dbReference type="AlphaFoldDB" id="A0A6A6PQV9"/>
<keyword evidence="5 8" id="KW-0472">Membrane</keyword>
<proteinExistence type="predicted"/>
<feature type="region of interest" description="Disordered" evidence="7">
    <location>
        <begin position="128"/>
        <end position="164"/>
    </location>
</feature>
<evidence type="ECO:0000256" key="7">
    <source>
        <dbReference type="SAM" id="MobiDB-lite"/>
    </source>
</evidence>
<evidence type="ECO:0000256" key="9">
    <source>
        <dbReference type="SAM" id="SignalP"/>
    </source>
</evidence>
<dbReference type="GO" id="GO:0005886">
    <property type="term" value="C:plasma membrane"/>
    <property type="evidence" value="ECO:0007669"/>
    <property type="project" value="TreeGrafter"/>
</dbReference>
<feature type="domain" description="WSC" evidence="10">
    <location>
        <begin position="31"/>
        <end position="120"/>
    </location>
</feature>
<comment type="subcellular location">
    <subcellularLocation>
        <location evidence="1">Membrane</location>
        <topology evidence="1">Single-pass membrane protein</topology>
    </subcellularLocation>
</comment>